<evidence type="ECO:0000313" key="3">
    <source>
        <dbReference type="EMBL" id="KAF2870142.1"/>
    </source>
</evidence>
<proteinExistence type="inferred from homology"/>
<dbReference type="Pfam" id="PF00106">
    <property type="entry name" value="adh_short"/>
    <property type="match status" value="1"/>
</dbReference>
<accession>A0A7C8MCV5</accession>
<protein>
    <submittedName>
        <fullName evidence="3">Uncharacterized protein</fullName>
    </submittedName>
</protein>
<name>A0A7C8MCV5_9PLEO</name>
<dbReference type="GO" id="GO:0016020">
    <property type="term" value="C:membrane"/>
    <property type="evidence" value="ECO:0007669"/>
    <property type="project" value="TreeGrafter"/>
</dbReference>
<dbReference type="AlphaFoldDB" id="A0A7C8MCV5"/>
<dbReference type="CDD" id="cd05233">
    <property type="entry name" value="SDR_c"/>
    <property type="match status" value="1"/>
</dbReference>
<organism evidence="3 4">
    <name type="scientific">Massariosphaeria phaeospora</name>
    <dbReference type="NCBI Taxonomy" id="100035"/>
    <lineage>
        <taxon>Eukaryota</taxon>
        <taxon>Fungi</taxon>
        <taxon>Dikarya</taxon>
        <taxon>Ascomycota</taxon>
        <taxon>Pezizomycotina</taxon>
        <taxon>Dothideomycetes</taxon>
        <taxon>Pleosporomycetidae</taxon>
        <taxon>Pleosporales</taxon>
        <taxon>Pleosporales incertae sedis</taxon>
        <taxon>Massariosphaeria</taxon>
    </lineage>
</organism>
<dbReference type="PANTHER" id="PTHR44196">
    <property type="entry name" value="DEHYDROGENASE/REDUCTASE SDR FAMILY MEMBER 7B"/>
    <property type="match status" value="1"/>
</dbReference>
<comment type="similarity">
    <text evidence="1">Belongs to the short-chain dehydrogenases/reductases (SDR) family.</text>
</comment>
<dbReference type="Gene3D" id="3.40.50.720">
    <property type="entry name" value="NAD(P)-binding Rossmann-like Domain"/>
    <property type="match status" value="1"/>
</dbReference>
<dbReference type="EMBL" id="JAADJZ010000014">
    <property type="protein sequence ID" value="KAF2870142.1"/>
    <property type="molecule type" value="Genomic_DNA"/>
</dbReference>
<sequence length="286" mass="30166">MQPPFPSPVPTWHNEIYPAIDPSKLGRTHDGKTIIITGAGSGIGRATAQAFASAGAKHIVLVGRTASTLQETKSSITGESTISVIAADVTDDAAVQKVADAVGTWDVLVLNAGYLPSPAPIAKADVGDYWKAYETNVKGAIVCSKVLFPSANTSGAAALAVVSGSLVMPVKMTVSMSAYQCSKFAMIKTMEYLAAENPNVFCASVHPGMVDTNIFRKSGATPDALPMDDVKLPAGFMVWCTLPEAHFLNGRFLWANWDVEELKAKAEEISAGDHLTANIVGWPFAP</sequence>
<dbReference type="InterPro" id="IPR002347">
    <property type="entry name" value="SDR_fam"/>
</dbReference>
<keyword evidence="4" id="KW-1185">Reference proteome</keyword>
<evidence type="ECO:0000256" key="1">
    <source>
        <dbReference type="ARBA" id="ARBA00006484"/>
    </source>
</evidence>
<reference evidence="3 4" key="1">
    <citation type="submission" date="2020-01" db="EMBL/GenBank/DDBJ databases">
        <authorList>
            <consortium name="DOE Joint Genome Institute"/>
            <person name="Haridas S."/>
            <person name="Albert R."/>
            <person name="Binder M."/>
            <person name="Bloem J."/>
            <person name="Labutti K."/>
            <person name="Salamov A."/>
            <person name="Andreopoulos B."/>
            <person name="Baker S.E."/>
            <person name="Barry K."/>
            <person name="Bills G."/>
            <person name="Bluhm B.H."/>
            <person name="Cannon C."/>
            <person name="Castanera R."/>
            <person name="Culley D.E."/>
            <person name="Daum C."/>
            <person name="Ezra D."/>
            <person name="Gonzalez J.B."/>
            <person name="Henrissat B."/>
            <person name="Kuo A."/>
            <person name="Liang C."/>
            <person name="Lipzen A."/>
            <person name="Lutzoni F."/>
            <person name="Magnuson J."/>
            <person name="Mondo S."/>
            <person name="Nolan M."/>
            <person name="Ohm R."/>
            <person name="Pangilinan J."/>
            <person name="Park H.-J.H."/>
            <person name="Ramirez L."/>
            <person name="Alfaro M."/>
            <person name="Sun H."/>
            <person name="Tritt A."/>
            <person name="Yoshinaga Y."/>
            <person name="Zwiers L.-H.L."/>
            <person name="Turgeon B.G."/>
            <person name="Goodwin S.B."/>
            <person name="Spatafora J.W."/>
            <person name="Crous P.W."/>
            <person name="Grigoriev I.V."/>
        </authorList>
    </citation>
    <scope>NUCLEOTIDE SEQUENCE [LARGE SCALE GENOMIC DNA]</scope>
    <source>
        <strain evidence="3 4">CBS 611.86</strain>
    </source>
</reference>
<dbReference type="Proteomes" id="UP000481861">
    <property type="component" value="Unassembled WGS sequence"/>
</dbReference>
<gene>
    <name evidence="3" type="ORF">BDV95DRAFT_575156</name>
</gene>
<dbReference type="GO" id="GO:0016491">
    <property type="term" value="F:oxidoreductase activity"/>
    <property type="evidence" value="ECO:0007669"/>
    <property type="project" value="UniProtKB-KW"/>
</dbReference>
<comment type="caution">
    <text evidence="3">The sequence shown here is derived from an EMBL/GenBank/DDBJ whole genome shotgun (WGS) entry which is preliminary data.</text>
</comment>
<evidence type="ECO:0000256" key="2">
    <source>
        <dbReference type="ARBA" id="ARBA00023002"/>
    </source>
</evidence>
<dbReference type="OrthoDB" id="1933717at2759"/>
<dbReference type="PRINTS" id="PR00081">
    <property type="entry name" value="GDHRDH"/>
</dbReference>
<dbReference type="PANTHER" id="PTHR44196:SF1">
    <property type="entry name" value="DEHYDROGENASE_REDUCTASE SDR FAMILY MEMBER 7B"/>
    <property type="match status" value="1"/>
</dbReference>
<dbReference type="InterPro" id="IPR036291">
    <property type="entry name" value="NAD(P)-bd_dom_sf"/>
</dbReference>
<keyword evidence="2" id="KW-0560">Oxidoreductase</keyword>
<dbReference type="SUPFAM" id="SSF51735">
    <property type="entry name" value="NAD(P)-binding Rossmann-fold domains"/>
    <property type="match status" value="1"/>
</dbReference>
<evidence type="ECO:0000313" key="4">
    <source>
        <dbReference type="Proteomes" id="UP000481861"/>
    </source>
</evidence>